<gene>
    <name evidence="4" type="ORF">AQJ91_17575</name>
</gene>
<keyword evidence="2" id="KW-0812">Transmembrane</keyword>
<evidence type="ECO:0000256" key="2">
    <source>
        <dbReference type="SAM" id="Phobius"/>
    </source>
</evidence>
<keyword evidence="2" id="KW-0472">Membrane</keyword>
<dbReference type="InterPro" id="IPR036423">
    <property type="entry name" value="SOD-like_Cu/Zn_dom_sf"/>
</dbReference>
<comment type="caution">
    <text evidence="4">The sequence shown here is derived from an EMBL/GenBank/DDBJ whole genome shotgun (WGS) entry which is preliminary data.</text>
</comment>
<dbReference type="STRING" id="909626.AQJ91_17575"/>
<protein>
    <submittedName>
        <fullName evidence="4">Superoxide dismutase</fullName>
    </submittedName>
</protein>
<feature type="domain" description="Superoxide dismutase copper/zinc binding" evidence="3">
    <location>
        <begin position="79"/>
        <end position="203"/>
    </location>
</feature>
<dbReference type="InterPro" id="IPR001424">
    <property type="entry name" value="SOD_Cu_Zn_dom"/>
</dbReference>
<dbReference type="SUPFAM" id="SSF49329">
    <property type="entry name" value="Cu,Zn superoxide dismutase-like"/>
    <property type="match status" value="1"/>
</dbReference>
<evidence type="ECO:0000313" key="4">
    <source>
        <dbReference type="EMBL" id="KUO19642.1"/>
    </source>
</evidence>
<dbReference type="Gene3D" id="2.60.40.200">
    <property type="entry name" value="Superoxide dismutase, copper/zinc binding domain"/>
    <property type="match status" value="1"/>
</dbReference>
<proteinExistence type="inferred from homology"/>
<keyword evidence="2" id="KW-1133">Transmembrane helix</keyword>
<organism evidence="4 5">
    <name type="scientific">Streptomyces dysideae</name>
    <dbReference type="NCBI Taxonomy" id="909626"/>
    <lineage>
        <taxon>Bacteria</taxon>
        <taxon>Bacillati</taxon>
        <taxon>Actinomycetota</taxon>
        <taxon>Actinomycetes</taxon>
        <taxon>Kitasatosporales</taxon>
        <taxon>Streptomycetaceae</taxon>
        <taxon>Streptomyces</taxon>
    </lineage>
</organism>
<dbReference type="RefSeq" id="WP_079085030.1">
    <property type="nucleotide sequence ID" value="NZ_KQ949084.1"/>
</dbReference>
<evidence type="ECO:0000259" key="3">
    <source>
        <dbReference type="Pfam" id="PF00080"/>
    </source>
</evidence>
<dbReference type="GO" id="GO:0006801">
    <property type="term" value="P:superoxide metabolic process"/>
    <property type="evidence" value="ECO:0007669"/>
    <property type="project" value="InterPro"/>
</dbReference>
<evidence type="ECO:0000256" key="1">
    <source>
        <dbReference type="ARBA" id="ARBA00010457"/>
    </source>
</evidence>
<accession>A0A117S0E0</accession>
<evidence type="ECO:0000313" key="5">
    <source>
        <dbReference type="Proteomes" id="UP000053260"/>
    </source>
</evidence>
<name>A0A117S0E0_9ACTN</name>
<reference evidence="4 5" key="1">
    <citation type="submission" date="2015-10" db="EMBL/GenBank/DDBJ databases">
        <title>Draft genome sequence of Streptomyces sp. RV15, isolated from a marine sponge.</title>
        <authorList>
            <person name="Ruckert C."/>
            <person name="Abdelmohsen U.R."/>
            <person name="Winkler A."/>
            <person name="Hentschel U."/>
            <person name="Kalinowski J."/>
            <person name="Kampfer P."/>
            <person name="Glaeser S."/>
        </authorList>
    </citation>
    <scope>NUCLEOTIDE SEQUENCE [LARGE SCALE GENOMIC DNA]</scope>
    <source>
        <strain evidence="4 5">RV15</strain>
    </source>
</reference>
<dbReference type="OrthoDB" id="3297424at2"/>
<keyword evidence="5" id="KW-1185">Reference proteome</keyword>
<feature type="transmembrane region" description="Helical" evidence="2">
    <location>
        <begin position="12"/>
        <end position="35"/>
    </location>
</feature>
<sequence>MPKHKFTAQHKGILAAMAGAVAVAIGVGLVASAGATEPRNSKAPVRKVVVKTTFSPVSEAATAQAVTYNTALVPEDARVQVKEELRRDGGTRIELRLRDLMADRAYGAHVHTKPCGALPTDAGPHYQDQQDPTKPSVDPAFANPDNEVWLDLATNKDGSDRSIATVDWRFREGGARSVVLHEMATATHEGHAGTAGARLACVNVAFE</sequence>
<dbReference type="AlphaFoldDB" id="A0A117S0E0"/>
<comment type="similarity">
    <text evidence="1">Belongs to the Cu-Zn superoxide dismutase family.</text>
</comment>
<dbReference type="GO" id="GO:0046872">
    <property type="term" value="F:metal ion binding"/>
    <property type="evidence" value="ECO:0007669"/>
    <property type="project" value="InterPro"/>
</dbReference>
<dbReference type="Pfam" id="PF00080">
    <property type="entry name" value="Sod_Cu"/>
    <property type="match status" value="1"/>
</dbReference>
<dbReference type="EMBL" id="LMXB01000048">
    <property type="protein sequence ID" value="KUO19642.1"/>
    <property type="molecule type" value="Genomic_DNA"/>
</dbReference>
<dbReference type="Proteomes" id="UP000053260">
    <property type="component" value="Unassembled WGS sequence"/>
</dbReference>